<dbReference type="HOGENOM" id="CLU_054362_2_1_10"/>
<dbReference type="InterPro" id="IPR041921">
    <property type="entry name" value="NuoE_N"/>
</dbReference>
<dbReference type="PIRSF" id="PIRSF000216">
    <property type="entry name" value="NADH_DH_24kDa"/>
    <property type="match status" value="1"/>
</dbReference>
<dbReference type="STRING" id="1191523.MROS_0636"/>
<organism evidence="8 9">
    <name type="scientific">Melioribacter roseus (strain DSM 23840 / JCM 17771 / VKM B-2668 / P3M-2)</name>
    <dbReference type="NCBI Taxonomy" id="1191523"/>
    <lineage>
        <taxon>Bacteria</taxon>
        <taxon>Pseudomonadati</taxon>
        <taxon>Ignavibacteriota</taxon>
        <taxon>Ignavibacteria</taxon>
        <taxon>Ignavibacteriales</taxon>
        <taxon>Melioribacteraceae</taxon>
        <taxon>Melioribacter</taxon>
    </lineage>
</organism>
<feature type="binding site" evidence="7">
    <location>
        <position position="90"/>
    </location>
    <ligand>
        <name>[2Fe-2S] cluster</name>
        <dbReference type="ChEBI" id="CHEBI:190135"/>
    </ligand>
</feature>
<gene>
    <name evidence="8" type="ordered locus">MROS_0636</name>
</gene>
<dbReference type="OrthoDB" id="9807941at2"/>
<dbReference type="InterPro" id="IPR036249">
    <property type="entry name" value="Thioredoxin-like_sf"/>
</dbReference>
<evidence type="ECO:0000256" key="7">
    <source>
        <dbReference type="PIRSR" id="PIRSR000216-1"/>
    </source>
</evidence>
<dbReference type="GO" id="GO:0016491">
    <property type="term" value="F:oxidoreductase activity"/>
    <property type="evidence" value="ECO:0007669"/>
    <property type="project" value="InterPro"/>
</dbReference>
<evidence type="ECO:0000313" key="8">
    <source>
        <dbReference type="EMBL" id="AFN73879.1"/>
    </source>
</evidence>
<comment type="similarity">
    <text evidence="1">Belongs to the complex I 24 kDa subunit family.</text>
</comment>
<name>I6ZPA4_MELRP</name>
<proteinExistence type="inferred from homology"/>
<evidence type="ECO:0000256" key="3">
    <source>
        <dbReference type="ARBA" id="ARBA00022723"/>
    </source>
</evidence>
<dbReference type="InterPro" id="IPR002023">
    <property type="entry name" value="NuoE-like"/>
</dbReference>
<comment type="cofactor">
    <cofactor evidence="6">
        <name>[2Fe-2S] cluster</name>
        <dbReference type="ChEBI" id="CHEBI:190135"/>
    </cofactor>
</comment>
<dbReference type="GO" id="GO:0046872">
    <property type="term" value="F:metal ion binding"/>
    <property type="evidence" value="ECO:0007669"/>
    <property type="project" value="UniProtKB-KW"/>
</dbReference>
<dbReference type="InterPro" id="IPR028431">
    <property type="entry name" value="NADP_DH_HndA-like"/>
</dbReference>
<evidence type="ECO:0000256" key="6">
    <source>
        <dbReference type="ARBA" id="ARBA00034078"/>
    </source>
</evidence>
<feature type="binding site" evidence="7">
    <location>
        <position position="85"/>
    </location>
    <ligand>
        <name>[2Fe-2S] cluster</name>
        <dbReference type="ChEBI" id="CHEBI:190135"/>
    </ligand>
</feature>
<keyword evidence="4 7" id="KW-0408">Iron</keyword>
<dbReference type="PANTHER" id="PTHR43342">
    <property type="entry name" value="NADH-QUINONE OXIDOREDUCTASE, E SUBUNIT"/>
    <property type="match status" value="1"/>
</dbReference>
<accession>I6ZPA4</accession>
<keyword evidence="3 7" id="KW-0479">Metal-binding</keyword>
<evidence type="ECO:0000313" key="9">
    <source>
        <dbReference type="Proteomes" id="UP000009011"/>
    </source>
</evidence>
<reference evidence="8 9" key="1">
    <citation type="journal article" date="2013" name="PLoS ONE">
        <title>Genomic analysis of Melioribacter roseus, facultatively anaerobic organotrophic bacterium representing a novel deep lineage within Bacteriodetes/Chlorobi group.</title>
        <authorList>
            <person name="Kadnikov V.V."/>
            <person name="Mardanov A.V."/>
            <person name="Podosokorskaya O.A."/>
            <person name="Gavrilov S.N."/>
            <person name="Kublanov I.V."/>
            <person name="Beletsky A.V."/>
            <person name="Bonch-Osmolovskaya E.A."/>
            <person name="Ravin N.V."/>
        </authorList>
    </citation>
    <scope>NUCLEOTIDE SEQUENCE [LARGE SCALE GENOMIC DNA]</scope>
    <source>
        <strain evidence="9">JCM 17771 / P3M-2</strain>
    </source>
</reference>
<feature type="binding site" evidence="7">
    <location>
        <position position="131"/>
    </location>
    <ligand>
        <name>[2Fe-2S] cluster</name>
        <dbReference type="ChEBI" id="CHEBI:190135"/>
    </ligand>
</feature>
<dbReference type="CDD" id="cd03064">
    <property type="entry name" value="TRX_Fd_NuoE"/>
    <property type="match status" value="1"/>
</dbReference>
<keyword evidence="5 7" id="KW-0411">Iron-sulfur</keyword>
<dbReference type="AlphaFoldDB" id="I6ZPA4"/>
<dbReference type="Gene3D" id="3.40.30.10">
    <property type="entry name" value="Glutaredoxin"/>
    <property type="match status" value="1"/>
</dbReference>
<dbReference type="EMBL" id="CP003557">
    <property type="protein sequence ID" value="AFN73879.1"/>
    <property type="molecule type" value="Genomic_DNA"/>
</dbReference>
<dbReference type="InterPro" id="IPR042128">
    <property type="entry name" value="NuoE_dom"/>
</dbReference>
<protein>
    <submittedName>
        <fullName evidence="8">Fe-only hydrogenase, subunit gamma</fullName>
    </submittedName>
</protein>
<dbReference type="eggNOG" id="COG1905">
    <property type="taxonomic scope" value="Bacteria"/>
</dbReference>
<evidence type="ECO:0000256" key="2">
    <source>
        <dbReference type="ARBA" id="ARBA00022714"/>
    </source>
</evidence>
<comment type="cofactor">
    <cofactor evidence="7">
        <name>[2Fe-2S] cluster</name>
        <dbReference type="ChEBI" id="CHEBI:190135"/>
    </cofactor>
    <text evidence="7">Binds 1 [2Fe-2S] cluster.</text>
</comment>
<keyword evidence="9" id="KW-1185">Reference proteome</keyword>
<dbReference type="GO" id="GO:0051537">
    <property type="term" value="F:2 iron, 2 sulfur cluster binding"/>
    <property type="evidence" value="ECO:0007669"/>
    <property type="project" value="UniProtKB-KW"/>
</dbReference>
<dbReference type="PATRIC" id="fig|1191523.3.peg.664"/>
<dbReference type="Gene3D" id="1.10.10.1590">
    <property type="entry name" value="NADH-quinone oxidoreductase subunit E"/>
    <property type="match status" value="1"/>
</dbReference>
<dbReference type="NCBIfam" id="NF005722">
    <property type="entry name" value="PRK07539.1-2"/>
    <property type="match status" value="1"/>
</dbReference>
<feature type="binding site" evidence="7">
    <location>
        <position position="127"/>
    </location>
    <ligand>
        <name>[2Fe-2S] cluster</name>
        <dbReference type="ChEBI" id="CHEBI:190135"/>
    </ligand>
</feature>
<evidence type="ECO:0000256" key="1">
    <source>
        <dbReference type="ARBA" id="ARBA00010643"/>
    </source>
</evidence>
<dbReference type="Proteomes" id="UP000009011">
    <property type="component" value="Chromosome"/>
</dbReference>
<dbReference type="PANTHER" id="PTHR43342:SF1">
    <property type="entry name" value="BIFURCATING [FEFE] HYDROGENASE GAMMA SUBUNIT"/>
    <property type="match status" value="1"/>
</dbReference>
<evidence type="ECO:0000256" key="4">
    <source>
        <dbReference type="ARBA" id="ARBA00023004"/>
    </source>
</evidence>
<evidence type="ECO:0000256" key="5">
    <source>
        <dbReference type="ARBA" id="ARBA00023014"/>
    </source>
</evidence>
<dbReference type="PROSITE" id="PS01099">
    <property type="entry name" value="COMPLEX1_24K"/>
    <property type="match status" value="1"/>
</dbReference>
<dbReference type="Pfam" id="PF01257">
    <property type="entry name" value="2Fe-2S_thioredx"/>
    <property type="match status" value="1"/>
</dbReference>
<dbReference type="SUPFAM" id="SSF52833">
    <property type="entry name" value="Thioredoxin-like"/>
    <property type="match status" value="1"/>
</dbReference>
<sequence length="170" mass="19252">MFELTNTNAEKFNKVCKILEENQYDPHRLIPILQAVQNEYRYLPEEILRFIASSLGISPAKVYGVTTFYSHFTLEPKGKYVIKVCDGTACHVKKSESIIQTIEKKLGLTQSQKTTEDMLFTLETVSCLGACGLAPVVVVNEEVHSLMTPEKTERLIENIKKEETYAETVC</sequence>
<keyword evidence="2 7" id="KW-0001">2Fe-2S</keyword>
<dbReference type="RefSeq" id="WP_014855316.1">
    <property type="nucleotide sequence ID" value="NC_018178.1"/>
</dbReference>
<dbReference type="KEGG" id="mro:MROS_0636"/>